<accession>A0AAC9HQY9</accession>
<evidence type="ECO:0008006" key="3">
    <source>
        <dbReference type="Google" id="ProtNLM"/>
    </source>
</evidence>
<dbReference type="EMBL" id="CP014859">
    <property type="protein sequence ID" value="AOS63967.1"/>
    <property type="molecule type" value="Genomic_DNA"/>
</dbReference>
<organism evidence="1 2">
    <name type="scientific">Actinoalloteichus hymeniacidonis</name>
    <dbReference type="NCBI Taxonomy" id="340345"/>
    <lineage>
        <taxon>Bacteria</taxon>
        <taxon>Bacillati</taxon>
        <taxon>Actinomycetota</taxon>
        <taxon>Actinomycetes</taxon>
        <taxon>Pseudonocardiales</taxon>
        <taxon>Pseudonocardiaceae</taxon>
        <taxon>Actinoalloteichus</taxon>
    </lineage>
</organism>
<dbReference type="KEGG" id="ahm:TL08_15790"/>
<protein>
    <recommendedName>
        <fullName evidence="3">Nitroreductase family protein</fullName>
    </recommendedName>
</protein>
<keyword evidence="2" id="KW-1185">Reference proteome</keyword>
<dbReference type="AlphaFoldDB" id="A0AAC9HQY9"/>
<dbReference type="InterPro" id="IPR000415">
    <property type="entry name" value="Nitroreductase-like"/>
</dbReference>
<dbReference type="GO" id="GO:0016491">
    <property type="term" value="F:oxidoreductase activity"/>
    <property type="evidence" value="ECO:0007669"/>
    <property type="project" value="InterPro"/>
</dbReference>
<dbReference type="Gene3D" id="3.40.109.10">
    <property type="entry name" value="NADH Oxidase"/>
    <property type="match status" value="2"/>
</dbReference>
<evidence type="ECO:0000313" key="2">
    <source>
        <dbReference type="Proteomes" id="UP000095210"/>
    </source>
</evidence>
<proteinExistence type="predicted"/>
<reference evidence="2" key="1">
    <citation type="submission" date="2016-03" db="EMBL/GenBank/DDBJ databases">
        <title>Complete genome sequence of the type strain Actinoalloteichus hymeniacidonis DSM 45092.</title>
        <authorList>
            <person name="Schaffert L."/>
            <person name="Albersmeier A."/>
            <person name="Winkler A."/>
            <person name="Kalinowski J."/>
            <person name="Zotchev S."/>
            <person name="Ruckert C."/>
        </authorList>
    </citation>
    <scope>NUCLEOTIDE SEQUENCE [LARGE SCALE GENOMIC DNA]</scope>
    <source>
        <strain evidence="2">HPA177(T) (DSM 45092(T))</strain>
    </source>
</reference>
<sequence length="417" mass="44396">MGKAPYRNVTGIVESSLSYANTIHRAINWADISQSKLSPAGRRSIPPDRLGVVASRLDVAIGRRLDSGRRAAPSAGACYPYEVLLAPADGSALGVVDLQHREIVIDGADRARWDSETFTYFLIGRPWLSMRRYGRRGYFYHLLDAGHALLNLSLWATATDLRPESGLLARAGEFSAGRGGVLLAAGALDNASPAEDGPDWMLRETAAGTGGHLPPSDLESMVTSLIPPAPTPVRAHPDQDVRAELEPGLRARRSAAALGPGEVGELATALHRIEELIQRLVPRFGLPVPGITVFSRHTEIGEELPDRTWLSPALLGQTNLVDADTFIVIHAQVPGRSLEVLSSDAQRAAMAGGVVGEIGYLVAARLGIDVTGVGGFDTGMWSRLCQSDDDVLFVLALGSETTGDKVDTVGNGGNHTR</sequence>
<gene>
    <name evidence="1" type="ORF">TL08_15790</name>
</gene>
<evidence type="ECO:0000313" key="1">
    <source>
        <dbReference type="EMBL" id="AOS63967.1"/>
    </source>
</evidence>
<name>A0AAC9HQY9_9PSEU</name>
<dbReference type="Proteomes" id="UP000095210">
    <property type="component" value="Chromosome"/>
</dbReference>